<dbReference type="Gene3D" id="3.20.80.10">
    <property type="entry name" value="Regulatory factor, effector binding domain"/>
    <property type="match status" value="1"/>
</dbReference>
<sequence length="158" mass="17248">MQTQIQDIDGFQVSGLQVRTRNADETNPSTAKIGPMWGQFFARQLADTLPNKAADAKIYGVYSNYQSDASGEFDAMAGAAVSAAVTTAITADGFATVNIKSGKYLVFACEGEMPMAVIQGWGKVWSYFNSNTEHERCYQTDFEEYLGPQQAAIYIGIK</sequence>
<dbReference type="SUPFAM" id="SSF55136">
    <property type="entry name" value="Probable bacterial effector-binding domain"/>
    <property type="match status" value="1"/>
</dbReference>
<gene>
    <name evidence="2" type="ORF">H8L32_13965</name>
</gene>
<name>A0ABR6ZRU6_9BURK</name>
<evidence type="ECO:0000313" key="3">
    <source>
        <dbReference type="Proteomes" id="UP000650424"/>
    </source>
</evidence>
<dbReference type="EMBL" id="JACOGF010000006">
    <property type="protein sequence ID" value="MBC3918595.1"/>
    <property type="molecule type" value="Genomic_DNA"/>
</dbReference>
<organism evidence="2 3">
    <name type="scientific">Undibacterium hunanense</name>
    <dbReference type="NCBI Taxonomy" id="2762292"/>
    <lineage>
        <taxon>Bacteria</taxon>
        <taxon>Pseudomonadati</taxon>
        <taxon>Pseudomonadota</taxon>
        <taxon>Betaproteobacteria</taxon>
        <taxon>Burkholderiales</taxon>
        <taxon>Oxalobacteraceae</taxon>
        <taxon>Undibacterium</taxon>
    </lineage>
</organism>
<dbReference type="Proteomes" id="UP000650424">
    <property type="component" value="Unassembled WGS sequence"/>
</dbReference>
<protein>
    <submittedName>
        <fullName evidence="2">GyrI-like domain-containing protein</fullName>
    </submittedName>
</protein>
<dbReference type="InterPro" id="IPR011256">
    <property type="entry name" value="Reg_factor_effector_dom_sf"/>
</dbReference>
<dbReference type="InterPro" id="IPR010499">
    <property type="entry name" value="AraC_E-bd"/>
</dbReference>
<dbReference type="PANTHER" id="PTHR36444:SF2">
    <property type="entry name" value="TRANSCRIPTIONAL REGULATOR PROTEIN YOBU-RELATED"/>
    <property type="match status" value="1"/>
</dbReference>
<dbReference type="RefSeq" id="WP_186947845.1">
    <property type="nucleotide sequence ID" value="NZ_JACOGF010000006.1"/>
</dbReference>
<dbReference type="Pfam" id="PF14526">
    <property type="entry name" value="Cass2"/>
    <property type="match status" value="1"/>
</dbReference>
<evidence type="ECO:0000313" key="2">
    <source>
        <dbReference type="EMBL" id="MBC3918595.1"/>
    </source>
</evidence>
<dbReference type="SMART" id="SM00871">
    <property type="entry name" value="AraC_E_bind"/>
    <property type="match status" value="1"/>
</dbReference>
<dbReference type="InterPro" id="IPR053182">
    <property type="entry name" value="YobU-like_regulator"/>
</dbReference>
<evidence type="ECO:0000259" key="1">
    <source>
        <dbReference type="SMART" id="SM00871"/>
    </source>
</evidence>
<feature type="domain" description="AraC effector-binding" evidence="1">
    <location>
        <begin position="1"/>
        <end position="158"/>
    </location>
</feature>
<keyword evidence="3" id="KW-1185">Reference proteome</keyword>
<reference evidence="2 3" key="1">
    <citation type="submission" date="2020-08" db="EMBL/GenBank/DDBJ databases">
        <title>Novel species isolated from subtropical streams in China.</title>
        <authorList>
            <person name="Lu H."/>
        </authorList>
    </citation>
    <scope>NUCLEOTIDE SEQUENCE [LARGE SCALE GENOMIC DNA]</scope>
    <source>
        <strain evidence="2 3">CY18W</strain>
    </source>
</reference>
<proteinExistence type="predicted"/>
<comment type="caution">
    <text evidence="2">The sequence shown here is derived from an EMBL/GenBank/DDBJ whole genome shotgun (WGS) entry which is preliminary data.</text>
</comment>
<dbReference type="InterPro" id="IPR029441">
    <property type="entry name" value="Cass2"/>
</dbReference>
<dbReference type="PANTHER" id="PTHR36444">
    <property type="entry name" value="TRANSCRIPTIONAL REGULATOR PROTEIN YOBU-RELATED"/>
    <property type="match status" value="1"/>
</dbReference>
<accession>A0ABR6ZRU6</accession>